<evidence type="ECO:0000256" key="1">
    <source>
        <dbReference type="ARBA" id="ARBA00022603"/>
    </source>
</evidence>
<dbReference type="Gene3D" id="3.40.50.150">
    <property type="entry name" value="Vaccinia Virus protein VP39"/>
    <property type="match status" value="1"/>
</dbReference>
<proteinExistence type="predicted"/>
<gene>
    <name evidence="3" type="ORF">QQ44_20105</name>
</gene>
<evidence type="ECO:0000256" key="2">
    <source>
        <dbReference type="ARBA" id="ARBA00022679"/>
    </source>
</evidence>
<evidence type="ECO:0000313" key="4">
    <source>
        <dbReference type="Proteomes" id="UP000031004"/>
    </source>
</evidence>
<organism evidence="3 4">
    <name type="scientific">Mycolicibacterium setense</name>
    <dbReference type="NCBI Taxonomy" id="431269"/>
    <lineage>
        <taxon>Bacteria</taxon>
        <taxon>Bacillati</taxon>
        <taxon>Actinomycetota</taxon>
        <taxon>Actinomycetes</taxon>
        <taxon>Mycobacteriales</taxon>
        <taxon>Mycobacteriaceae</taxon>
        <taxon>Mycolicibacterium</taxon>
    </lineage>
</organism>
<reference evidence="3 4" key="1">
    <citation type="submission" date="2014-11" db="EMBL/GenBank/DDBJ databases">
        <title>Mycobacterium setense Manresensis Genome.</title>
        <authorList>
            <person name="Rech G."/>
            <person name="Sumoy L."/>
        </authorList>
    </citation>
    <scope>NUCLEOTIDE SEQUENCE [LARGE SCALE GENOMIC DNA]</scope>
    <source>
        <strain evidence="3 4">Manresensis</strain>
    </source>
</reference>
<evidence type="ECO:0000313" key="3">
    <source>
        <dbReference type="EMBL" id="KHO22593.1"/>
    </source>
</evidence>
<dbReference type="PANTHER" id="PTHR43619:SF2">
    <property type="entry name" value="S-ADENOSYL-L-METHIONINE-DEPENDENT METHYLTRANSFERASES SUPERFAMILY PROTEIN"/>
    <property type="match status" value="1"/>
</dbReference>
<dbReference type="Proteomes" id="UP000031004">
    <property type="component" value="Unassembled WGS sequence"/>
</dbReference>
<dbReference type="EMBL" id="JTLZ01000009">
    <property type="protein sequence ID" value="KHO22593.1"/>
    <property type="molecule type" value="Genomic_DNA"/>
</dbReference>
<keyword evidence="4" id="KW-1185">Reference proteome</keyword>
<sequence>MTGSSEKVSGSVLTGVSETALMTLQVRAHEARRPDGLIDDPMAVQLVDSIDFDFAKFGYTRRQDMALRALLFDRMTGNYLRAHPRATVVALAEGLQTSFYRLDAAGLGHQFRWLSVDLEPMIELRNKLLPKPDRVAQCPQSALDLSWMDHVDAGDGVFITAEGLLMYLQPEEAMELIRACARRFGGGQMMFDLPPAFFAFLTRRGMPTSRRYRVPPMPFSLTPAQLADLVNTVPGVRTVRDLPMPPGRGRIFNALLQTQHLPMFDPVRPLVGLLEFG</sequence>
<keyword evidence="2" id="KW-0808">Transferase</keyword>
<dbReference type="RefSeq" id="WP_039323808.1">
    <property type="nucleotide sequence ID" value="NZ_JTLZ01000009.1"/>
</dbReference>
<dbReference type="GO" id="GO:0008168">
    <property type="term" value="F:methyltransferase activity"/>
    <property type="evidence" value="ECO:0007669"/>
    <property type="project" value="UniProtKB-KW"/>
</dbReference>
<name>A0ABR4YSA3_9MYCO</name>
<dbReference type="InterPro" id="IPR016874">
    <property type="entry name" value="TcmP-like"/>
</dbReference>
<keyword evidence="1 3" id="KW-0489">Methyltransferase</keyword>
<dbReference type="PANTHER" id="PTHR43619">
    <property type="entry name" value="S-ADENOSYL-L-METHIONINE-DEPENDENT METHYLTRANSFERASE YKTD-RELATED"/>
    <property type="match status" value="1"/>
</dbReference>
<comment type="caution">
    <text evidence="3">The sequence shown here is derived from an EMBL/GenBank/DDBJ whole genome shotgun (WGS) entry which is preliminary data.</text>
</comment>
<dbReference type="Pfam" id="PF04072">
    <property type="entry name" value="LCM"/>
    <property type="match status" value="1"/>
</dbReference>
<dbReference type="PIRSF" id="PIRSF028177">
    <property type="entry name" value="Polyketide_synth_Omtfrase_TcmP"/>
    <property type="match status" value="1"/>
</dbReference>
<dbReference type="SUPFAM" id="SSF53335">
    <property type="entry name" value="S-adenosyl-L-methionine-dependent methyltransferases"/>
    <property type="match status" value="1"/>
</dbReference>
<dbReference type="InterPro" id="IPR029063">
    <property type="entry name" value="SAM-dependent_MTases_sf"/>
</dbReference>
<dbReference type="InterPro" id="IPR007213">
    <property type="entry name" value="Ppm1/Ppm2/Tcmp"/>
</dbReference>
<protein>
    <submittedName>
        <fullName evidence="3">Methyltransferase</fullName>
    </submittedName>
</protein>
<dbReference type="GO" id="GO:0032259">
    <property type="term" value="P:methylation"/>
    <property type="evidence" value="ECO:0007669"/>
    <property type="project" value="UniProtKB-KW"/>
</dbReference>
<accession>A0ABR4YSA3</accession>